<evidence type="ECO:0000313" key="2">
    <source>
        <dbReference type="EMBL" id="CUV65494.1"/>
    </source>
</evidence>
<dbReference type="EMBL" id="FAXN01000038">
    <property type="protein sequence ID" value="CUV65494.1"/>
    <property type="molecule type" value="Genomic_DNA"/>
</dbReference>
<proteinExistence type="predicted"/>
<accession>A0A0S4XP08</accession>
<gene>
    <name evidence="2" type="ORF">BN3087_380010</name>
</gene>
<name>A0A0S4XP08_9BACT</name>
<dbReference type="SUPFAM" id="SSF143011">
    <property type="entry name" value="RelE-like"/>
    <property type="match status" value="1"/>
</dbReference>
<evidence type="ECO:0000256" key="1">
    <source>
        <dbReference type="ARBA" id="ARBA00022649"/>
    </source>
</evidence>
<reference evidence="2" key="1">
    <citation type="submission" date="2015-11" db="EMBL/GenBank/DDBJ databases">
        <authorList>
            <person name="Zhang Y."/>
            <person name="Guo Z."/>
        </authorList>
    </citation>
    <scope>NUCLEOTIDE SEQUENCE</scope>
    <source>
        <strain evidence="2">BN30871</strain>
    </source>
</reference>
<dbReference type="Gene3D" id="3.30.2310.20">
    <property type="entry name" value="RelE-like"/>
    <property type="match status" value="1"/>
</dbReference>
<dbReference type="InterPro" id="IPR035093">
    <property type="entry name" value="RelE/ParE_toxin_dom_sf"/>
</dbReference>
<keyword evidence="1" id="KW-1277">Toxin-antitoxin system</keyword>
<dbReference type="Pfam" id="PF05016">
    <property type="entry name" value="ParE_toxin"/>
    <property type="match status" value="1"/>
</dbReference>
<organism evidence="2">
    <name type="scientific">Sulfurovum sp. enrichment culture clone C5</name>
    <dbReference type="NCBI Taxonomy" id="497650"/>
    <lineage>
        <taxon>Bacteria</taxon>
        <taxon>Pseudomonadati</taxon>
        <taxon>Campylobacterota</taxon>
        <taxon>Epsilonproteobacteria</taxon>
        <taxon>Campylobacterales</taxon>
        <taxon>Sulfurovaceae</taxon>
        <taxon>Sulfurovum</taxon>
        <taxon>environmental samples</taxon>
    </lineage>
</organism>
<sequence length="97" mass="11367">MYDIVYHQDVESDLKQLGHRTLLLVLKKIEKIAKEPYIGIDLGNKANLNLSGYKKIYVDNKKIRIVYKIIEDKIEIYIVAVGKRDDMNVYKKANDRI</sequence>
<dbReference type="InterPro" id="IPR007712">
    <property type="entry name" value="RelE/ParE_toxin"/>
</dbReference>
<protein>
    <submittedName>
        <fullName evidence="2">Putative RelE toxin</fullName>
    </submittedName>
</protein>
<dbReference type="AlphaFoldDB" id="A0A0S4XP08"/>